<comment type="subcellular location">
    <subcellularLocation>
        <location evidence="6">Cytoplasm</location>
    </subcellularLocation>
</comment>
<proteinExistence type="inferred from homology"/>
<dbReference type="HAMAP" id="MF_00962">
    <property type="entry name" value="Sigma70_FliA"/>
    <property type="match status" value="1"/>
</dbReference>
<dbReference type="PROSITE" id="PS00716">
    <property type="entry name" value="SIGMA70_2"/>
    <property type="match status" value="1"/>
</dbReference>
<evidence type="ECO:0000256" key="6">
    <source>
        <dbReference type="HAMAP-Rule" id="MF_00962"/>
    </source>
</evidence>
<dbReference type="PRINTS" id="PR00046">
    <property type="entry name" value="SIGMA70FCT"/>
</dbReference>
<feature type="DNA-binding region" description="H-T-H motif" evidence="6">
    <location>
        <begin position="209"/>
        <end position="228"/>
    </location>
</feature>
<feature type="short sequence motif" description="Interaction with polymerase core subunit RpoC" evidence="6">
    <location>
        <begin position="47"/>
        <end position="50"/>
    </location>
</feature>
<dbReference type="NCBIfam" id="NF005413">
    <property type="entry name" value="PRK06986.1"/>
    <property type="match status" value="1"/>
</dbReference>
<keyword evidence="4 6" id="KW-0238">DNA-binding</keyword>
<dbReference type="InterPro" id="IPR007630">
    <property type="entry name" value="RNA_pol_sigma70_r4"/>
</dbReference>
<dbReference type="RefSeq" id="WP_232134084.1">
    <property type="nucleotide sequence ID" value="NZ_CP089507.1"/>
</dbReference>
<dbReference type="PROSITE" id="PS00715">
    <property type="entry name" value="SIGMA70_1"/>
    <property type="match status" value="1"/>
</dbReference>
<dbReference type="EMBL" id="JAJQKU010000001">
    <property type="protein sequence ID" value="MCD9095546.1"/>
    <property type="molecule type" value="Genomic_DNA"/>
</dbReference>
<feature type="region of interest" description="Sigma-70 factor domain-4" evidence="6">
    <location>
        <begin position="187"/>
        <end position="235"/>
    </location>
</feature>
<dbReference type="InterPro" id="IPR013324">
    <property type="entry name" value="RNA_pol_sigma_r3/r4-like"/>
</dbReference>
<dbReference type="InterPro" id="IPR012845">
    <property type="entry name" value="RNA_pol_sigma_FliA_WhiG"/>
</dbReference>
<dbReference type="InterPro" id="IPR007624">
    <property type="entry name" value="RNA_pol_sigma70_r3"/>
</dbReference>
<dbReference type="Gene3D" id="1.20.140.160">
    <property type="match status" value="1"/>
</dbReference>
<dbReference type="Gene3D" id="1.10.1740.10">
    <property type="match status" value="1"/>
</dbReference>
<dbReference type="Pfam" id="PF04539">
    <property type="entry name" value="Sigma70_r3"/>
    <property type="match status" value="1"/>
</dbReference>
<feature type="domain" description="RNA polymerase sigma-70" evidence="8">
    <location>
        <begin position="208"/>
        <end position="234"/>
    </location>
</feature>
<dbReference type="PANTHER" id="PTHR30385">
    <property type="entry name" value="SIGMA FACTOR F FLAGELLAR"/>
    <property type="match status" value="1"/>
</dbReference>
<feature type="region of interest" description="Sigma-70 factor domain-3" evidence="6">
    <location>
        <begin position="100"/>
        <end position="170"/>
    </location>
</feature>
<dbReference type="InterPro" id="IPR000943">
    <property type="entry name" value="RNA_pol_sigma70"/>
</dbReference>
<evidence type="ECO:0000259" key="8">
    <source>
        <dbReference type="PROSITE" id="PS00716"/>
    </source>
</evidence>
<protein>
    <recommendedName>
        <fullName evidence="6">RNA polymerase sigma factor FliA</fullName>
    </recommendedName>
    <alternativeName>
        <fullName evidence="6">RNA polymerase sigma factor for flagellar operon</fullName>
    </alternativeName>
    <alternativeName>
        <fullName evidence="6">Sigma F</fullName>
    </alternativeName>
    <alternativeName>
        <fullName evidence="6">Sigma-28</fullName>
    </alternativeName>
</protein>
<evidence type="ECO:0000256" key="2">
    <source>
        <dbReference type="ARBA" id="ARBA00023015"/>
    </source>
</evidence>
<keyword evidence="2 6" id="KW-0805">Transcription regulation</keyword>
<evidence type="ECO:0000259" key="7">
    <source>
        <dbReference type="PROSITE" id="PS00715"/>
    </source>
</evidence>
<evidence type="ECO:0000256" key="5">
    <source>
        <dbReference type="ARBA" id="ARBA00023163"/>
    </source>
</evidence>
<evidence type="ECO:0000256" key="3">
    <source>
        <dbReference type="ARBA" id="ARBA00023082"/>
    </source>
</evidence>
<dbReference type="InterPro" id="IPR014284">
    <property type="entry name" value="RNA_pol_sigma-70_dom"/>
</dbReference>
<keyword evidence="5 6" id="KW-0804">Transcription</keyword>
<dbReference type="SUPFAM" id="SSF88946">
    <property type="entry name" value="Sigma2 domain of RNA polymerase sigma factors"/>
    <property type="match status" value="1"/>
</dbReference>
<evidence type="ECO:0000256" key="4">
    <source>
        <dbReference type="ARBA" id="ARBA00023125"/>
    </source>
</evidence>
<evidence type="ECO:0000313" key="9">
    <source>
        <dbReference type="EMBL" id="MCD9095546.1"/>
    </source>
</evidence>
<comment type="caution">
    <text evidence="9">The sequence shown here is derived from an EMBL/GenBank/DDBJ whole genome shotgun (WGS) entry which is preliminary data.</text>
</comment>
<evidence type="ECO:0000256" key="1">
    <source>
        <dbReference type="ARBA" id="ARBA00022490"/>
    </source>
</evidence>
<keyword evidence="1 6" id="KW-0963">Cytoplasm</keyword>
<organism evidence="9 10">
    <name type="scientific">Luteimonas fraxinea</name>
    <dbReference type="NCBI Taxonomy" id="2901869"/>
    <lineage>
        <taxon>Bacteria</taxon>
        <taxon>Pseudomonadati</taxon>
        <taxon>Pseudomonadota</taxon>
        <taxon>Gammaproteobacteria</taxon>
        <taxon>Lysobacterales</taxon>
        <taxon>Lysobacteraceae</taxon>
        <taxon>Luteimonas</taxon>
    </lineage>
</organism>
<evidence type="ECO:0000313" key="10">
    <source>
        <dbReference type="Proteomes" id="UP001430360"/>
    </source>
</evidence>
<dbReference type="Pfam" id="PF04545">
    <property type="entry name" value="Sigma70_r4"/>
    <property type="match status" value="1"/>
</dbReference>
<dbReference type="PANTHER" id="PTHR30385:SF7">
    <property type="entry name" value="RNA POLYMERASE SIGMA FACTOR FLIA"/>
    <property type="match status" value="1"/>
</dbReference>
<dbReference type="NCBIfam" id="TIGR02937">
    <property type="entry name" value="sigma70-ECF"/>
    <property type="match status" value="1"/>
</dbReference>
<dbReference type="PIRSF" id="PIRSF000770">
    <property type="entry name" value="RNA_pol_sigma-SigE/K"/>
    <property type="match status" value="1"/>
</dbReference>
<reference evidence="9" key="2">
    <citation type="journal article" date="2022" name="Syst. Appl. Microbiol.">
        <title>Physiological and genomic characterisation of Luteimonas fraxinea sp. nov., a bacterial species associated with trees tolerant to ash dieback.</title>
        <authorList>
            <person name="Ulrich K."/>
            <person name="Becker R."/>
            <person name="Behrendt U."/>
            <person name="Kube M."/>
            <person name="Schneck V."/>
            <person name="Ulrich A."/>
        </authorList>
    </citation>
    <scope>NUCLEOTIDE SEQUENCE</scope>
    <source>
        <strain evidence="9">A1P009</strain>
    </source>
</reference>
<gene>
    <name evidence="6" type="primary">fliA</name>
    <name evidence="9" type="ORF">LTT95_01130</name>
</gene>
<comment type="function">
    <text evidence="6">Sigma factors are initiation factors that promote the attachment of RNA polymerase to specific initiation sites and are then released. This sigma factor controls the expression of flagella-related genes.</text>
</comment>
<comment type="similarity">
    <text evidence="6">Belongs to the sigma-70 factor family. FliA subfamily.</text>
</comment>
<dbReference type="CDD" id="cd06171">
    <property type="entry name" value="Sigma70_r4"/>
    <property type="match status" value="1"/>
</dbReference>
<reference evidence="9" key="1">
    <citation type="submission" date="2021-12" db="EMBL/GenBank/DDBJ databases">
        <authorList>
            <person name="Ulrich A."/>
        </authorList>
    </citation>
    <scope>NUCLEOTIDE SEQUENCE</scope>
    <source>
        <strain evidence="9">A1P009</strain>
    </source>
</reference>
<dbReference type="InterPro" id="IPR028617">
    <property type="entry name" value="Sigma70_FliA"/>
</dbReference>
<dbReference type="NCBIfam" id="TIGR02479">
    <property type="entry name" value="FliA_WhiG"/>
    <property type="match status" value="1"/>
</dbReference>
<feature type="region of interest" description="Sigma-70 factor domain-2" evidence="6">
    <location>
        <begin position="20"/>
        <end position="92"/>
    </location>
</feature>
<keyword evidence="3 6" id="KW-0731">Sigma factor</keyword>
<keyword evidence="10" id="KW-1185">Reference proteome</keyword>
<sequence>MNATATACYRATQTGSPADIVERHGELVRRIAHHLAARLPPSVEIEDLVQAGMLGLIDAARNYQSHPGATFETYASIRIRGAMIDEMRRGDWTPRSVHRGYRDMIAAVRAIEQETGRSAVPAQIAAHMEITLDEYHRMVEDVARGQLTSFDAHLEEHDGEARLAVRDSASPARAFEDDAFRVALVEAIEGLPEREALVLSLYYEQELNLREIGAVLSVSESRVSQIHGQAMVRLRARMSDWKRDPDRFDDGRD</sequence>
<dbReference type="Proteomes" id="UP001430360">
    <property type="component" value="Unassembled WGS sequence"/>
</dbReference>
<accession>A0ABS8U9X8</accession>
<name>A0ABS8U9X8_9GAMM</name>
<dbReference type="SUPFAM" id="SSF88659">
    <property type="entry name" value="Sigma3 and sigma4 domains of RNA polymerase sigma factors"/>
    <property type="match status" value="2"/>
</dbReference>
<feature type="domain" description="RNA polymerase sigma-70" evidence="7">
    <location>
        <begin position="47"/>
        <end position="60"/>
    </location>
</feature>
<dbReference type="Pfam" id="PF04542">
    <property type="entry name" value="Sigma70_r2"/>
    <property type="match status" value="1"/>
</dbReference>
<dbReference type="InterPro" id="IPR007627">
    <property type="entry name" value="RNA_pol_sigma70_r2"/>
</dbReference>
<dbReference type="InterPro" id="IPR013325">
    <property type="entry name" value="RNA_pol_sigma_r2"/>
</dbReference>